<organism evidence="1 2">
    <name type="scientific">Saccharopolyspora shandongensis</name>
    <dbReference type="NCBI Taxonomy" id="418495"/>
    <lineage>
        <taxon>Bacteria</taxon>
        <taxon>Bacillati</taxon>
        <taxon>Actinomycetota</taxon>
        <taxon>Actinomycetes</taxon>
        <taxon>Pseudonocardiales</taxon>
        <taxon>Pseudonocardiaceae</taxon>
        <taxon>Saccharopolyspora</taxon>
    </lineage>
</organism>
<dbReference type="Proteomes" id="UP000199529">
    <property type="component" value="Unassembled WGS sequence"/>
</dbReference>
<dbReference type="EMBL" id="FNOK01000043">
    <property type="protein sequence ID" value="SDZ03141.1"/>
    <property type="molecule type" value="Genomic_DNA"/>
</dbReference>
<reference evidence="2" key="1">
    <citation type="submission" date="2016-10" db="EMBL/GenBank/DDBJ databases">
        <authorList>
            <person name="Varghese N."/>
            <person name="Submissions S."/>
        </authorList>
    </citation>
    <scope>NUCLEOTIDE SEQUENCE [LARGE SCALE GENOMIC DNA]</scope>
    <source>
        <strain evidence="2">CGMCC 4.3530</strain>
    </source>
</reference>
<sequence length="38" mass="4467">MPPQTSDPKFPLKSKVQFPLKLREIPDLDLPMTRWGCR</sequence>
<proteinExistence type="predicted"/>
<name>A0A1H3PQB3_9PSEU</name>
<evidence type="ECO:0000313" key="2">
    <source>
        <dbReference type="Proteomes" id="UP000199529"/>
    </source>
</evidence>
<evidence type="ECO:0000313" key="1">
    <source>
        <dbReference type="EMBL" id="SDZ03141.1"/>
    </source>
</evidence>
<accession>A0A1H3PQB3</accession>
<gene>
    <name evidence="1" type="ORF">SAMN05216215_104338</name>
</gene>
<protein>
    <submittedName>
        <fullName evidence="1">Uncharacterized protein</fullName>
    </submittedName>
</protein>
<dbReference type="AlphaFoldDB" id="A0A1H3PQB3"/>
<keyword evidence="2" id="KW-1185">Reference proteome</keyword>